<reference evidence="4" key="3">
    <citation type="submission" date="2025-09" db="UniProtKB">
        <authorList>
            <consortium name="Ensembl"/>
        </authorList>
    </citation>
    <scope>IDENTIFICATION</scope>
</reference>
<evidence type="ECO:0000259" key="3">
    <source>
        <dbReference type="Pfam" id="PF05986"/>
    </source>
</evidence>
<accession>A0AAQ4QI38</accession>
<dbReference type="PANTHER" id="PTHR13723:SF316">
    <property type="entry name" value="LONELY HEART, ISOFORM A"/>
    <property type="match status" value="1"/>
</dbReference>
<dbReference type="GO" id="GO:0030198">
    <property type="term" value="P:extracellular matrix organization"/>
    <property type="evidence" value="ECO:0007669"/>
    <property type="project" value="TreeGrafter"/>
</dbReference>
<protein>
    <recommendedName>
        <fullName evidence="3">ADAMTS/ADAMTS-like Spacer 1 domain-containing protein</fullName>
    </recommendedName>
</protein>
<comment type="subcellular location">
    <subcellularLocation>
        <location evidence="1">Secreted</location>
    </subcellularLocation>
</comment>
<keyword evidence="5" id="KW-1185">Reference proteome</keyword>
<evidence type="ECO:0000313" key="4">
    <source>
        <dbReference type="Ensembl" id="ENSGACP00000050919.1"/>
    </source>
</evidence>
<sequence>MCVRSVTILHKDLQRKAVFGKSFTTHITSSRSIHTEVKWVGLPTCNNKMCNATSLTPPQSVTVFPSPPLLPKTPPLFPALPWDTGTSPPLLQGLRVVRGNFSRTFLRFGYHEITEIPAGASDVRIRETVKSRNYLALRTQSGLSVVNGNWVVDRQGSFTAAGTRLTYQRPNEIRSRKGESITAAGAADRGPACLPDLPATRSQCVL</sequence>
<feature type="domain" description="ADAMTS/ADAMTS-like Spacer 1" evidence="3">
    <location>
        <begin position="97"/>
        <end position="186"/>
    </location>
</feature>
<dbReference type="AlphaFoldDB" id="A0AAQ4QI38"/>
<dbReference type="InterPro" id="IPR010294">
    <property type="entry name" value="ADAMTS_spacer1"/>
</dbReference>
<dbReference type="Proteomes" id="UP000007635">
    <property type="component" value="Chromosome IX"/>
</dbReference>
<reference evidence="4 5" key="1">
    <citation type="journal article" date="2021" name="G3 (Bethesda)">
        <title>Improved contiguity of the threespine stickleback genome using long-read sequencing.</title>
        <authorList>
            <person name="Nath S."/>
            <person name="Shaw D.E."/>
            <person name="White M.A."/>
        </authorList>
    </citation>
    <scope>NUCLEOTIDE SEQUENCE [LARGE SCALE GENOMIC DNA]</scope>
    <source>
        <strain evidence="4 5">Lake Benthic</strain>
    </source>
</reference>
<dbReference type="Pfam" id="PF05986">
    <property type="entry name" value="ADAMTS_spacer1"/>
    <property type="match status" value="1"/>
</dbReference>
<dbReference type="GO" id="GO:0005576">
    <property type="term" value="C:extracellular region"/>
    <property type="evidence" value="ECO:0007669"/>
    <property type="project" value="UniProtKB-SubCell"/>
</dbReference>
<dbReference type="GO" id="GO:0004222">
    <property type="term" value="F:metalloendopeptidase activity"/>
    <property type="evidence" value="ECO:0007669"/>
    <property type="project" value="TreeGrafter"/>
</dbReference>
<dbReference type="GeneTree" id="ENSGT00940000167725"/>
<dbReference type="InterPro" id="IPR050439">
    <property type="entry name" value="ADAMTS_ADAMTS-like"/>
</dbReference>
<proteinExistence type="predicted"/>
<dbReference type="GO" id="GO:0006508">
    <property type="term" value="P:proteolysis"/>
    <property type="evidence" value="ECO:0007669"/>
    <property type="project" value="TreeGrafter"/>
</dbReference>
<evidence type="ECO:0000256" key="1">
    <source>
        <dbReference type="ARBA" id="ARBA00004613"/>
    </source>
</evidence>
<dbReference type="GO" id="GO:0031012">
    <property type="term" value="C:extracellular matrix"/>
    <property type="evidence" value="ECO:0007669"/>
    <property type="project" value="TreeGrafter"/>
</dbReference>
<organism evidence="4 5">
    <name type="scientific">Gasterosteus aculeatus aculeatus</name>
    <name type="common">three-spined stickleback</name>
    <dbReference type="NCBI Taxonomy" id="481459"/>
    <lineage>
        <taxon>Eukaryota</taxon>
        <taxon>Metazoa</taxon>
        <taxon>Chordata</taxon>
        <taxon>Craniata</taxon>
        <taxon>Vertebrata</taxon>
        <taxon>Euteleostomi</taxon>
        <taxon>Actinopterygii</taxon>
        <taxon>Neopterygii</taxon>
        <taxon>Teleostei</taxon>
        <taxon>Neoteleostei</taxon>
        <taxon>Acanthomorphata</taxon>
        <taxon>Eupercaria</taxon>
        <taxon>Perciformes</taxon>
        <taxon>Cottioidei</taxon>
        <taxon>Gasterosteales</taxon>
        <taxon>Gasterosteidae</taxon>
        <taxon>Gasterosteus</taxon>
    </lineage>
</organism>
<keyword evidence="2" id="KW-0964">Secreted</keyword>
<dbReference type="PANTHER" id="PTHR13723">
    <property type="entry name" value="ADAMTS A DISINTEGRIN AND METALLOPROTEASE WITH THROMBOSPONDIN MOTIFS PROTEASE"/>
    <property type="match status" value="1"/>
</dbReference>
<evidence type="ECO:0000313" key="5">
    <source>
        <dbReference type="Proteomes" id="UP000007635"/>
    </source>
</evidence>
<dbReference type="Gene3D" id="2.60.120.830">
    <property type="match status" value="1"/>
</dbReference>
<dbReference type="Ensembl" id="ENSGACT00000086979.1">
    <property type="protein sequence ID" value="ENSGACP00000050919.1"/>
    <property type="gene ID" value="ENSGACG00000029623.1"/>
</dbReference>
<name>A0AAQ4QI38_GASAC</name>
<evidence type="ECO:0000256" key="2">
    <source>
        <dbReference type="ARBA" id="ARBA00022525"/>
    </source>
</evidence>
<reference evidence="4" key="2">
    <citation type="submission" date="2025-08" db="UniProtKB">
        <authorList>
            <consortium name="Ensembl"/>
        </authorList>
    </citation>
    <scope>IDENTIFICATION</scope>
</reference>